<feature type="chain" id="PRO_5044704512" evidence="2">
    <location>
        <begin position="27"/>
        <end position="368"/>
    </location>
</feature>
<comment type="caution">
    <text evidence="6">The sequence shown here is derived from an EMBL/GenBank/DDBJ whole genome shotgun (WGS) entry which is preliminary data.</text>
</comment>
<dbReference type="EMBL" id="JAAOCP010000020">
    <property type="protein sequence ID" value="MBJ7639924.1"/>
    <property type="molecule type" value="Genomic_DNA"/>
</dbReference>
<feature type="transmembrane region" description="Helical" evidence="1">
    <location>
        <begin position="324"/>
        <end position="348"/>
    </location>
</feature>
<feature type="domain" description="WxL Interacting Protein host binding" evidence="4">
    <location>
        <begin position="162"/>
        <end position="311"/>
    </location>
</feature>
<evidence type="ECO:0000313" key="6">
    <source>
        <dbReference type="EMBL" id="MBJ7639924.1"/>
    </source>
</evidence>
<dbReference type="InterPro" id="IPR010317">
    <property type="entry name" value="WxLIP_PGBD"/>
</dbReference>
<dbReference type="Proteomes" id="UP000728106">
    <property type="component" value="Unassembled WGS sequence"/>
</dbReference>
<evidence type="ECO:0000313" key="7">
    <source>
        <dbReference type="Proteomes" id="UP000728106"/>
    </source>
</evidence>
<keyword evidence="2" id="KW-0732">Signal</keyword>
<keyword evidence="7" id="KW-1185">Reference proteome</keyword>
<dbReference type="Pfam" id="PF06030">
    <property type="entry name" value="WxLIP_PGBD"/>
    <property type="match status" value="1"/>
</dbReference>
<evidence type="ECO:0000313" key="5">
    <source>
        <dbReference type="EMBL" id="MBJ7633544.1"/>
    </source>
</evidence>
<dbReference type="Proteomes" id="UP000808038">
    <property type="component" value="Unassembled WGS sequence"/>
</dbReference>
<evidence type="ECO:0000256" key="2">
    <source>
        <dbReference type="SAM" id="SignalP"/>
    </source>
</evidence>
<keyword evidence="1" id="KW-0812">Transmembrane</keyword>
<feature type="domain" description="WxL Interacting Protein peptidoglycan binding" evidence="3">
    <location>
        <begin position="32"/>
        <end position="150"/>
    </location>
</feature>
<evidence type="ECO:0000259" key="4">
    <source>
        <dbReference type="Pfam" id="PF11797"/>
    </source>
</evidence>
<proteinExistence type="predicted"/>
<gene>
    <name evidence="6" type="ORF">HAU20_11150</name>
    <name evidence="5" type="ORF">HAU43_10685</name>
</gene>
<name>A0AA40YWN7_WEICO</name>
<evidence type="ECO:0000259" key="3">
    <source>
        <dbReference type="Pfam" id="PF06030"/>
    </source>
</evidence>
<dbReference type="AlphaFoldDB" id="A0AA40YWN7"/>
<keyword evidence="1" id="KW-1133">Transmembrane helix</keyword>
<dbReference type="EMBL" id="JAAOCX010000019">
    <property type="protein sequence ID" value="MBJ7633544.1"/>
    <property type="molecule type" value="Genomic_DNA"/>
</dbReference>
<dbReference type="InterPro" id="IPR021759">
    <property type="entry name" value="WxLIP_HBD"/>
</dbReference>
<reference evidence="6" key="1">
    <citation type="submission" date="2020-02" db="EMBL/GenBank/DDBJ databases">
        <authorList>
            <person name="Fontana A."/>
            <person name="Patrone V."/>
            <person name="Morelli L."/>
        </authorList>
    </citation>
    <scope>NUCLEOTIDE SEQUENCE</scope>
    <source>
        <strain evidence="5">CCUG 30943</strain>
        <strain evidence="6">CCUG 43002</strain>
    </source>
</reference>
<dbReference type="RefSeq" id="WP_167846701.1">
    <property type="nucleotide sequence ID" value="NZ_ALXH01000117.1"/>
</dbReference>
<organism evidence="6 7">
    <name type="scientific">Weissella confusa</name>
    <name type="common">Lactobacillus confusus</name>
    <dbReference type="NCBI Taxonomy" id="1583"/>
    <lineage>
        <taxon>Bacteria</taxon>
        <taxon>Bacillati</taxon>
        <taxon>Bacillota</taxon>
        <taxon>Bacilli</taxon>
        <taxon>Lactobacillales</taxon>
        <taxon>Lactobacillaceae</taxon>
        <taxon>Weissella</taxon>
    </lineage>
</organism>
<feature type="signal peptide" evidence="2">
    <location>
        <begin position="1"/>
        <end position="26"/>
    </location>
</feature>
<sequence>MTKLKSLLVMALTVIGVGLFMPNVHAQSSMDFVVSPKLPDTQVDKKAGFFNFQLDAGKKETLHVTISNTSGKDIKLKVSAGTAGTSAAGAVDNTMTGDAVKDVPYRMGDLLKLSKTTVTVPAGQSIDYTADFTMPDKRIVGLLVGGLRFEQVDDANNANQGGTALQTDLAYVLSVMARQYPTLPTPKVSFGGAKAAQIDGQNAVRLRLENKTGTFVNRLEAKAVVTDGMGRKVTSFTQSMMQMAPTSTMDWPVLLNGKTLKSGEYHVAITTYYSQSKDGKYKDSAGSRFNYKDTFNSSFKLTVAQAKQLNNTDMIQQAHHALPWWLWLIIILLLIIVGLVAFIVLYFYKAKHPDAKIFNLDLKKFKQN</sequence>
<dbReference type="Pfam" id="PF11797">
    <property type="entry name" value="WxLIP_HBD"/>
    <property type="match status" value="1"/>
</dbReference>
<protein>
    <submittedName>
        <fullName evidence="6">DUF916 and DUF3324 domain-containing protein</fullName>
    </submittedName>
</protein>
<evidence type="ECO:0000256" key="1">
    <source>
        <dbReference type="SAM" id="Phobius"/>
    </source>
</evidence>
<accession>A0AA40YWN7</accession>
<reference evidence="6 7" key="2">
    <citation type="journal article" date="2021" name="Int. J. Food Microbiol.">
        <title>Safety demonstration of a microbial species for use in the food chain: Weissella confusa.</title>
        <authorList>
            <person name="Bourdichon F."/>
            <person name="Patrone V."/>
            <person name="Fontana A."/>
            <person name="Milani G."/>
            <person name="Morelli L."/>
        </authorList>
    </citation>
    <scope>NUCLEOTIDE SEQUENCE [LARGE SCALE GENOMIC DNA]</scope>
    <source>
        <strain evidence="5">CCUG 30943</strain>
        <strain evidence="6 7">CCUG 43002</strain>
    </source>
</reference>
<keyword evidence="1" id="KW-0472">Membrane</keyword>